<protein>
    <submittedName>
        <fullName evidence="2">Uncharacterized protein</fullName>
    </submittedName>
</protein>
<evidence type="ECO:0000313" key="3">
    <source>
        <dbReference type="Proteomes" id="UP000011976"/>
    </source>
</evidence>
<feature type="region of interest" description="Disordered" evidence="1">
    <location>
        <begin position="101"/>
        <end position="134"/>
    </location>
</feature>
<reference evidence="3" key="1">
    <citation type="journal article" date="2013" name="Genome Announc.">
        <title>Genome sequence of the basidiomycetous yeast Pseudozyma antarctica T-34, a producer of the glycolipid biosurfactants mannosylerythritol lipids.</title>
        <authorList>
            <person name="Morita T."/>
            <person name="Koike H."/>
            <person name="Koyama Y."/>
            <person name="Hagiwara H."/>
            <person name="Ito E."/>
            <person name="Fukuoka T."/>
            <person name="Imura T."/>
            <person name="Machida M."/>
            <person name="Kitamoto D."/>
        </authorList>
    </citation>
    <scope>NUCLEOTIDE SEQUENCE [LARGE SCALE GENOMIC DNA]</scope>
    <source>
        <strain evidence="3">T-34</strain>
    </source>
</reference>
<dbReference type="OrthoDB" id="10293750at2759"/>
<organism evidence="2 3">
    <name type="scientific">Pseudozyma antarctica (strain T-34)</name>
    <name type="common">Yeast</name>
    <name type="synonym">Candida antarctica</name>
    <dbReference type="NCBI Taxonomy" id="1151754"/>
    <lineage>
        <taxon>Eukaryota</taxon>
        <taxon>Fungi</taxon>
        <taxon>Dikarya</taxon>
        <taxon>Basidiomycota</taxon>
        <taxon>Ustilaginomycotina</taxon>
        <taxon>Ustilaginomycetes</taxon>
        <taxon>Ustilaginales</taxon>
        <taxon>Ustilaginaceae</taxon>
        <taxon>Moesziomyces</taxon>
    </lineage>
</organism>
<accession>M9LU43</accession>
<evidence type="ECO:0000256" key="1">
    <source>
        <dbReference type="SAM" id="MobiDB-lite"/>
    </source>
</evidence>
<dbReference type="Proteomes" id="UP000011976">
    <property type="component" value="Unassembled WGS sequence"/>
</dbReference>
<name>M9LU43_PSEA3</name>
<sequence length="528" mass="58561">MATVIVQLPGGRGAPMSPTRPVEQAATDAGESVDALLEAFFASHQPSAWPGDSHLGSPAQSGWYSSHPGYMPIGELPGPRHLIPPTYPASLHIYAPEPALHQSSPSHHYATDRSQQVLPGPPSDIGRSSAQVSPPPLPVTPEIENPMTLGGNLADNLAGSFFAANPRMQSGNAIRTIVQPQFVLDLLITELFAGVKGTWAHLPVLLKPEYMTNPDLISMEALGYRVQAKELRLQDAQRERKLLFTFSVKPDFVAPPEPLPHAPGQGAEQSYVGVWELLPTTDARSSKLFLRGYFEYTAQEFNDLDEHPQSTGLQYWLSVKQATSQHSSQPVLKVSLERLDVLSSQALLPIQPQDAHTPVVDFGARLNLGRSFDGRPTSLYQEVPETASIINDLKLMAHLDARAFGQVQMTDVQRRQVTAVISYKFRLPVPVKVLRQRGDEFTMFIFHPELNWVTNHVADVVSMWKITAGQGRMRDLFNTGFYHLTPEMWDKLTEEAVPGLHDAKFRWSIASKDTNKRSRIRYTIPPNV</sequence>
<gene>
    <name evidence="2" type="ORF">PANT_7d00151</name>
</gene>
<evidence type="ECO:0000313" key="2">
    <source>
        <dbReference type="EMBL" id="GAC72539.1"/>
    </source>
</evidence>
<proteinExistence type="predicted"/>
<dbReference type="AlphaFoldDB" id="M9LU43"/>
<feature type="compositionally biased region" description="Polar residues" evidence="1">
    <location>
        <begin position="101"/>
        <end position="117"/>
    </location>
</feature>
<dbReference type="EMBL" id="DF196773">
    <property type="protein sequence ID" value="GAC72539.1"/>
    <property type="molecule type" value="Genomic_DNA"/>
</dbReference>